<name>A0A2S0RCT5_9FLAO</name>
<sequence>MKQYYFSLLVLMGWCSCCAQAPLPAVNAKIEHIANTSGTLLKDLDHLKTGNYLDALSSFFQMTTKNLTGAQKSIAFNGTLFAIKAEADPSLLIDRNFASETFSRNFQFNFNLNLDENYKYTGFTGGFTYAVINKRDTKIAQFYKSGKYKQLTDAYTALNNDITAATNRYIDSITKIPGIPPTQIAAQIMQVQQGLDTLHQYKKANKFPPGFLPKLNNTLDSAMVKTSRLLADAYDDISKAALLTLSAKGVADDKGKINSGRLGLVFLQGNLFGKRAPAELDIRTTFSYGDTLAVTPMQRTTLRSTLGFNFVLLKSKTVNKSLFEWKVYAELDNVFKNLLPDEQKNTILANSDLRLRITDNLWLPLTIKYDVEKSNFLGFLNISYNFDSVSGNSSGP</sequence>
<dbReference type="OrthoDB" id="1326180at2"/>
<organism evidence="2 3">
    <name type="scientific">Flavobacterium magnum</name>
    <dbReference type="NCBI Taxonomy" id="2162713"/>
    <lineage>
        <taxon>Bacteria</taxon>
        <taxon>Pseudomonadati</taxon>
        <taxon>Bacteroidota</taxon>
        <taxon>Flavobacteriia</taxon>
        <taxon>Flavobacteriales</taxon>
        <taxon>Flavobacteriaceae</taxon>
        <taxon>Flavobacterium</taxon>
    </lineage>
</organism>
<protein>
    <submittedName>
        <fullName evidence="2">Uncharacterized protein</fullName>
    </submittedName>
</protein>
<dbReference type="Proteomes" id="UP000244193">
    <property type="component" value="Chromosome"/>
</dbReference>
<evidence type="ECO:0000256" key="1">
    <source>
        <dbReference type="SAM" id="SignalP"/>
    </source>
</evidence>
<evidence type="ECO:0000313" key="3">
    <source>
        <dbReference type="Proteomes" id="UP000244193"/>
    </source>
</evidence>
<keyword evidence="3" id="KW-1185">Reference proteome</keyword>
<dbReference type="RefSeq" id="WP_108370341.1">
    <property type="nucleotide sequence ID" value="NZ_CP028811.1"/>
</dbReference>
<accession>A0A2S0RCT5</accession>
<evidence type="ECO:0000313" key="2">
    <source>
        <dbReference type="EMBL" id="AWA29757.1"/>
    </source>
</evidence>
<dbReference type="KEGG" id="fmg:HYN48_06520"/>
<feature type="chain" id="PRO_5015583401" evidence="1">
    <location>
        <begin position="22"/>
        <end position="396"/>
    </location>
</feature>
<dbReference type="EMBL" id="CP028811">
    <property type="protein sequence ID" value="AWA29757.1"/>
    <property type="molecule type" value="Genomic_DNA"/>
</dbReference>
<feature type="signal peptide" evidence="1">
    <location>
        <begin position="1"/>
        <end position="21"/>
    </location>
</feature>
<reference evidence="2 3" key="1">
    <citation type="submission" date="2018-04" db="EMBL/GenBank/DDBJ databases">
        <title>Genome sequencing of Flavobacterium sp. HYN0048.</title>
        <authorList>
            <person name="Yi H."/>
            <person name="Baek C."/>
        </authorList>
    </citation>
    <scope>NUCLEOTIDE SEQUENCE [LARGE SCALE GENOMIC DNA]</scope>
    <source>
        <strain evidence="2 3">HYN0048</strain>
    </source>
</reference>
<dbReference type="PROSITE" id="PS51257">
    <property type="entry name" value="PROKAR_LIPOPROTEIN"/>
    <property type="match status" value="1"/>
</dbReference>
<keyword evidence="1" id="KW-0732">Signal</keyword>
<proteinExistence type="predicted"/>
<gene>
    <name evidence="2" type="ORF">HYN48_06520</name>
</gene>
<dbReference type="AlphaFoldDB" id="A0A2S0RCT5"/>